<dbReference type="PROSITE" id="PS00893">
    <property type="entry name" value="NUDIX_BOX"/>
    <property type="match status" value="1"/>
</dbReference>
<dbReference type="CDD" id="cd03676">
    <property type="entry name" value="NUDIX_Tnr3_like"/>
    <property type="match status" value="1"/>
</dbReference>
<sequence length="278" mass="30705">MHQSENWADRLPAGFEGLKTRLSQAAQTRPAGFYHLFINGQLLGRLHGELGEIVRQQSTAWTSQWNAQRCELYWNLPLDTLVSALTDLGRWLADQGWVPNWRGETQTLFDRNGVAIGELERALFKVFGLRSQAVHLHVETGEGLIWVGVRADSKKEHPGLLDNLCAGGVSSGETPQGAAWRELFEEAGLDSTHLRGACLTPLGGVEVSRAQGNGWHLEQCHLYFATMREGVHPHNQDGEVCGFQLMTPMACAQAVNQNRFTPDAGLCCALAMRRAHAV</sequence>
<feature type="domain" description="Nudix hydrolase" evidence="3">
    <location>
        <begin position="129"/>
        <end position="274"/>
    </location>
</feature>
<gene>
    <name evidence="4" type="ORF">GCM10007875_05950</name>
</gene>
<dbReference type="Pfam" id="PF00293">
    <property type="entry name" value="NUDIX"/>
    <property type="match status" value="1"/>
</dbReference>
<dbReference type="InterPro" id="IPR000086">
    <property type="entry name" value="NUDIX_hydrolase_dom"/>
</dbReference>
<comment type="cofactor">
    <cofactor evidence="1">
        <name>Mg(2+)</name>
        <dbReference type="ChEBI" id="CHEBI:18420"/>
    </cofactor>
</comment>
<dbReference type="InterPro" id="IPR015797">
    <property type="entry name" value="NUDIX_hydrolase-like_dom_sf"/>
</dbReference>
<evidence type="ECO:0000256" key="2">
    <source>
        <dbReference type="ARBA" id="ARBA00022801"/>
    </source>
</evidence>
<reference evidence="5" key="1">
    <citation type="journal article" date="2019" name="Int. J. Syst. Evol. Microbiol.">
        <title>The Global Catalogue of Microorganisms (GCM) 10K type strain sequencing project: providing services to taxonomists for standard genome sequencing and annotation.</title>
        <authorList>
            <consortium name="The Broad Institute Genomics Platform"/>
            <consortium name="The Broad Institute Genome Sequencing Center for Infectious Disease"/>
            <person name="Wu L."/>
            <person name="Ma J."/>
        </authorList>
    </citation>
    <scope>NUCLEOTIDE SEQUENCE [LARGE SCALE GENOMIC DNA]</scope>
    <source>
        <strain evidence="5">NBRC 105857</strain>
    </source>
</reference>
<comment type="caution">
    <text evidence="4">The sequence shown here is derived from an EMBL/GenBank/DDBJ whole genome shotgun (WGS) entry which is preliminary data.</text>
</comment>
<name>A0ABQ5YPY5_9BURK</name>
<accession>A0ABQ5YPY5</accession>
<dbReference type="RefSeq" id="WP_284279866.1">
    <property type="nucleotide sequence ID" value="NZ_BSOJ01000006.1"/>
</dbReference>
<evidence type="ECO:0000259" key="3">
    <source>
        <dbReference type="PROSITE" id="PS51462"/>
    </source>
</evidence>
<dbReference type="InterPro" id="IPR020084">
    <property type="entry name" value="NUDIX_hydrolase_CS"/>
</dbReference>
<dbReference type="EMBL" id="BSOJ01000006">
    <property type="protein sequence ID" value="GLR25507.1"/>
    <property type="molecule type" value="Genomic_DNA"/>
</dbReference>
<evidence type="ECO:0000313" key="5">
    <source>
        <dbReference type="Proteomes" id="UP001156664"/>
    </source>
</evidence>
<protein>
    <recommendedName>
        <fullName evidence="3">Nudix hydrolase domain-containing protein</fullName>
    </recommendedName>
</protein>
<evidence type="ECO:0000256" key="1">
    <source>
        <dbReference type="ARBA" id="ARBA00001946"/>
    </source>
</evidence>
<dbReference type="SUPFAM" id="SSF55811">
    <property type="entry name" value="Nudix"/>
    <property type="match status" value="1"/>
</dbReference>
<dbReference type="Gene3D" id="3.90.79.10">
    <property type="entry name" value="Nucleoside Triphosphate Pyrophosphohydrolase"/>
    <property type="match status" value="1"/>
</dbReference>
<organism evidence="4 5">
    <name type="scientific">Limnobacter litoralis</name>
    <dbReference type="NCBI Taxonomy" id="481366"/>
    <lineage>
        <taxon>Bacteria</taxon>
        <taxon>Pseudomonadati</taxon>
        <taxon>Pseudomonadota</taxon>
        <taxon>Betaproteobacteria</taxon>
        <taxon>Burkholderiales</taxon>
        <taxon>Burkholderiaceae</taxon>
        <taxon>Limnobacter</taxon>
    </lineage>
</organism>
<keyword evidence="5" id="KW-1185">Reference proteome</keyword>
<proteinExistence type="predicted"/>
<evidence type="ECO:0000313" key="4">
    <source>
        <dbReference type="EMBL" id="GLR25507.1"/>
    </source>
</evidence>
<keyword evidence="2" id="KW-0378">Hydrolase</keyword>
<dbReference type="PROSITE" id="PS51462">
    <property type="entry name" value="NUDIX"/>
    <property type="match status" value="1"/>
</dbReference>
<dbReference type="Proteomes" id="UP001156664">
    <property type="component" value="Unassembled WGS sequence"/>
</dbReference>